<dbReference type="EMBL" id="CAJNNV010025201">
    <property type="protein sequence ID" value="CAE8613093.1"/>
    <property type="molecule type" value="Genomic_DNA"/>
</dbReference>
<feature type="compositionally biased region" description="Low complexity" evidence="2">
    <location>
        <begin position="367"/>
        <end position="376"/>
    </location>
</feature>
<sequence length="444" mass="48739">VGCNYPSKAFGLAGAVNDAFLIAETLQAHLGFEAENVCVLHDVYPGQKKSFKVEPAKCPTRVNIIQQLQLVVRSARSGDVIFFSFSGYGLQVDDMDGYQDEGYDEAILPTDFVDGRDGDYSVIITSDIHDILLGVAPNVVVTVLMDCDHATSIIDVAGTQDGSLVNGLKYSNFCGLKAHTGKMLLANHDRDVWQEDRARAVKARPRFQPVMEIDNPRKGRLPTRPSMSRPSSIAFCYSAAANGQTAMEMQISMPGSMESPEPIVKQHGVLSWSFVRALVELNYECTHLDLYQEIRKQMLKVKEMGLPRMDQEVLLTIATPLSKPGVMRLCQPVQVPAHQLGRGNSLGQSMRLNPPVVVPPPPPGYVASQQSASASSGYGREAQEPMYPGARPPQRCASELIHHNVEGRDGGSFKVHGTSYAPPQQPVQQQQHFNRAPRDFSHES</sequence>
<accession>A0A813FI73</accession>
<gene>
    <name evidence="4" type="ORF">PGLA1383_LOCUS30877</name>
</gene>
<feature type="non-terminal residue" evidence="4">
    <location>
        <position position="444"/>
    </location>
</feature>
<dbReference type="Gene3D" id="3.40.50.1460">
    <property type="match status" value="1"/>
</dbReference>
<protein>
    <recommendedName>
        <fullName evidence="3">Peptidase C14 caspase domain-containing protein</fullName>
    </recommendedName>
</protein>
<dbReference type="GO" id="GO:0005737">
    <property type="term" value="C:cytoplasm"/>
    <property type="evidence" value="ECO:0007669"/>
    <property type="project" value="TreeGrafter"/>
</dbReference>
<evidence type="ECO:0000259" key="3">
    <source>
        <dbReference type="Pfam" id="PF00656"/>
    </source>
</evidence>
<organism evidence="4 5">
    <name type="scientific">Polarella glacialis</name>
    <name type="common">Dinoflagellate</name>
    <dbReference type="NCBI Taxonomy" id="89957"/>
    <lineage>
        <taxon>Eukaryota</taxon>
        <taxon>Sar</taxon>
        <taxon>Alveolata</taxon>
        <taxon>Dinophyceae</taxon>
        <taxon>Suessiales</taxon>
        <taxon>Suessiaceae</taxon>
        <taxon>Polarella</taxon>
    </lineage>
</organism>
<dbReference type="Pfam" id="PF00656">
    <property type="entry name" value="Peptidase_C14"/>
    <property type="match status" value="1"/>
</dbReference>
<dbReference type="GO" id="GO:0004197">
    <property type="term" value="F:cysteine-type endopeptidase activity"/>
    <property type="evidence" value="ECO:0007669"/>
    <property type="project" value="InterPro"/>
</dbReference>
<evidence type="ECO:0000313" key="5">
    <source>
        <dbReference type="Proteomes" id="UP000654075"/>
    </source>
</evidence>
<keyword evidence="5" id="KW-1185">Reference proteome</keyword>
<evidence type="ECO:0000256" key="1">
    <source>
        <dbReference type="ARBA" id="ARBA00009005"/>
    </source>
</evidence>
<feature type="compositionally biased region" description="Basic and acidic residues" evidence="2">
    <location>
        <begin position="400"/>
        <end position="411"/>
    </location>
</feature>
<dbReference type="OrthoDB" id="3223806at2759"/>
<name>A0A813FI73_POLGL</name>
<dbReference type="Proteomes" id="UP000654075">
    <property type="component" value="Unassembled WGS sequence"/>
</dbReference>
<comment type="caution">
    <text evidence="4">The sequence shown here is derived from an EMBL/GenBank/DDBJ whole genome shotgun (WGS) entry which is preliminary data.</text>
</comment>
<dbReference type="AlphaFoldDB" id="A0A813FI73"/>
<dbReference type="GO" id="GO:0006508">
    <property type="term" value="P:proteolysis"/>
    <property type="evidence" value="ECO:0007669"/>
    <property type="project" value="InterPro"/>
</dbReference>
<feature type="domain" description="Peptidase C14 caspase" evidence="3">
    <location>
        <begin position="2"/>
        <end position="299"/>
    </location>
</feature>
<comment type="similarity">
    <text evidence="1">Belongs to the peptidase C14B family.</text>
</comment>
<feature type="non-terminal residue" evidence="4">
    <location>
        <position position="1"/>
    </location>
</feature>
<proteinExistence type="inferred from homology"/>
<evidence type="ECO:0000256" key="2">
    <source>
        <dbReference type="SAM" id="MobiDB-lite"/>
    </source>
</evidence>
<dbReference type="InterPro" id="IPR011600">
    <property type="entry name" value="Pept_C14_caspase"/>
</dbReference>
<dbReference type="PANTHER" id="PTHR48104:SF30">
    <property type="entry name" value="METACASPASE-1"/>
    <property type="match status" value="1"/>
</dbReference>
<reference evidence="4" key="1">
    <citation type="submission" date="2021-02" db="EMBL/GenBank/DDBJ databases">
        <authorList>
            <person name="Dougan E. K."/>
            <person name="Rhodes N."/>
            <person name="Thang M."/>
            <person name="Chan C."/>
        </authorList>
    </citation>
    <scope>NUCLEOTIDE SEQUENCE</scope>
</reference>
<dbReference type="InterPro" id="IPR050452">
    <property type="entry name" value="Metacaspase"/>
</dbReference>
<dbReference type="PANTHER" id="PTHR48104">
    <property type="entry name" value="METACASPASE-4"/>
    <property type="match status" value="1"/>
</dbReference>
<evidence type="ECO:0000313" key="4">
    <source>
        <dbReference type="EMBL" id="CAE8613093.1"/>
    </source>
</evidence>
<feature type="region of interest" description="Disordered" evidence="2">
    <location>
        <begin position="366"/>
        <end position="444"/>
    </location>
</feature>